<reference evidence="2" key="2">
    <citation type="submission" date="2023-04" db="EMBL/GenBank/DDBJ databases">
        <authorList>
            <person name="Bruccoleri R.E."/>
            <person name="Oakeley E.J."/>
            <person name="Faust A.-M."/>
            <person name="Dessus-Babus S."/>
            <person name="Altorfer M."/>
            <person name="Burckhardt D."/>
            <person name="Oertli M."/>
            <person name="Naumann U."/>
            <person name="Petersen F."/>
            <person name="Wong J."/>
        </authorList>
    </citation>
    <scope>NUCLEOTIDE SEQUENCE</scope>
    <source>
        <strain evidence="2">GSM-AAB239-AS_SAM_17_03QT</strain>
        <tissue evidence="2">Leaf</tissue>
    </source>
</reference>
<evidence type="ECO:0000256" key="1">
    <source>
        <dbReference type="SAM" id="MobiDB-lite"/>
    </source>
</evidence>
<proteinExistence type="predicted"/>
<dbReference type="EMBL" id="JANAVB010025196">
    <property type="protein sequence ID" value="KAJ6821011.1"/>
    <property type="molecule type" value="Genomic_DNA"/>
</dbReference>
<protein>
    <submittedName>
        <fullName evidence="2">Extensin-like</fullName>
    </submittedName>
</protein>
<reference evidence="2" key="1">
    <citation type="journal article" date="2023" name="GigaByte">
        <title>Genome assembly of the bearded iris, Iris pallida Lam.</title>
        <authorList>
            <person name="Bruccoleri R.E."/>
            <person name="Oakeley E.J."/>
            <person name="Faust A.M.E."/>
            <person name="Altorfer M."/>
            <person name="Dessus-Babus S."/>
            <person name="Burckhardt D."/>
            <person name="Oertli M."/>
            <person name="Naumann U."/>
            <person name="Petersen F."/>
            <person name="Wong J."/>
        </authorList>
    </citation>
    <scope>NUCLEOTIDE SEQUENCE</scope>
    <source>
        <strain evidence="2">GSM-AAB239-AS_SAM_17_03QT</strain>
    </source>
</reference>
<feature type="region of interest" description="Disordered" evidence="1">
    <location>
        <begin position="45"/>
        <end position="73"/>
    </location>
</feature>
<name>A0AAX6FYG1_IRIPA</name>
<dbReference type="AlphaFoldDB" id="A0AAX6FYG1"/>
<sequence>MALPPSTTVCTVAHHSRRPLPWTANVPPARGVTALVRTGAPLARAHGRHSAAVDGQRLRGQPPSFGEHRRASP</sequence>
<dbReference type="Proteomes" id="UP001140949">
    <property type="component" value="Unassembled WGS sequence"/>
</dbReference>
<evidence type="ECO:0000313" key="3">
    <source>
        <dbReference type="Proteomes" id="UP001140949"/>
    </source>
</evidence>
<gene>
    <name evidence="2" type="ORF">M6B38_394785</name>
</gene>
<keyword evidence="3" id="KW-1185">Reference proteome</keyword>
<accession>A0AAX6FYG1</accession>
<comment type="caution">
    <text evidence="2">The sequence shown here is derived from an EMBL/GenBank/DDBJ whole genome shotgun (WGS) entry which is preliminary data.</text>
</comment>
<evidence type="ECO:0000313" key="2">
    <source>
        <dbReference type="EMBL" id="KAJ6821011.1"/>
    </source>
</evidence>
<organism evidence="2 3">
    <name type="scientific">Iris pallida</name>
    <name type="common">Sweet iris</name>
    <dbReference type="NCBI Taxonomy" id="29817"/>
    <lineage>
        <taxon>Eukaryota</taxon>
        <taxon>Viridiplantae</taxon>
        <taxon>Streptophyta</taxon>
        <taxon>Embryophyta</taxon>
        <taxon>Tracheophyta</taxon>
        <taxon>Spermatophyta</taxon>
        <taxon>Magnoliopsida</taxon>
        <taxon>Liliopsida</taxon>
        <taxon>Asparagales</taxon>
        <taxon>Iridaceae</taxon>
        <taxon>Iridoideae</taxon>
        <taxon>Irideae</taxon>
        <taxon>Iris</taxon>
    </lineage>
</organism>